<accession>R7Q6K7</accession>
<dbReference type="Gramene" id="CDF34177">
    <property type="protein sequence ID" value="CDF34177"/>
    <property type="gene ID" value="CHC_T00002687001"/>
</dbReference>
<sequence length="52" mass="5793">MTRFWRPGINSSYATETIGITCAVGERKLHASSARSVIDREVPSRQIPLMDS</sequence>
<dbReference type="KEGG" id="ccp:CHC_T00002687001"/>
<organism evidence="1 2">
    <name type="scientific">Chondrus crispus</name>
    <name type="common">Carrageen Irish moss</name>
    <name type="synonym">Polymorpha crispa</name>
    <dbReference type="NCBI Taxonomy" id="2769"/>
    <lineage>
        <taxon>Eukaryota</taxon>
        <taxon>Rhodophyta</taxon>
        <taxon>Florideophyceae</taxon>
        <taxon>Rhodymeniophycidae</taxon>
        <taxon>Gigartinales</taxon>
        <taxon>Gigartinaceae</taxon>
        <taxon>Chondrus</taxon>
    </lineage>
</organism>
<reference evidence="2" key="1">
    <citation type="journal article" date="2013" name="Proc. Natl. Acad. Sci. U.S.A.">
        <title>Genome structure and metabolic features in the red seaweed Chondrus crispus shed light on evolution of the Archaeplastida.</title>
        <authorList>
            <person name="Collen J."/>
            <person name="Porcel B."/>
            <person name="Carre W."/>
            <person name="Ball S.G."/>
            <person name="Chaparro C."/>
            <person name="Tonon T."/>
            <person name="Barbeyron T."/>
            <person name="Michel G."/>
            <person name="Noel B."/>
            <person name="Valentin K."/>
            <person name="Elias M."/>
            <person name="Artiguenave F."/>
            <person name="Arun A."/>
            <person name="Aury J.M."/>
            <person name="Barbosa-Neto J.F."/>
            <person name="Bothwell J.H."/>
            <person name="Bouget F.Y."/>
            <person name="Brillet L."/>
            <person name="Cabello-Hurtado F."/>
            <person name="Capella-Gutierrez S."/>
            <person name="Charrier B."/>
            <person name="Cladiere L."/>
            <person name="Cock J.M."/>
            <person name="Coelho S.M."/>
            <person name="Colleoni C."/>
            <person name="Czjzek M."/>
            <person name="Da Silva C."/>
            <person name="Delage L."/>
            <person name="Denoeud F."/>
            <person name="Deschamps P."/>
            <person name="Dittami S.M."/>
            <person name="Gabaldon T."/>
            <person name="Gachon C.M."/>
            <person name="Groisillier A."/>
            <person name="Herve C."/>
            <person name="Jabbari K."/>
            <person name="Katinka M."/>
            <person name="Kloareg B."/>
            <person name="Kowalczyk N."/>
            <person name="Labadie K."/>
            <person name="Leblanc C."/>
            <person name="Lopez P.J."/>
            <person name="McLachlan D.H."/>
            <person name="Meslet-Cladiere L."/>
            <person name="Moustafa A."/>
            <person name="Nehr Z."/>
            <person name="Nyvall Collen P."/>
            <person name="Panaud O."/>
            <person name="Partensky F."/>
            <person name="Poulain J."/>
            <person name="Rensing S.A."/>
            <person name="Rousvoal S."/>
            <person name="Samson G."/>
            <person name="Symeonidi A."/>
            <person name="Weissenbach J."/>
            <person name="Zambounis A."/>
            <person name="Wincker P."/>
            <person name="Boyen C."/>
        </authorList>
    </citation>
    <scope>NUCLEOTIDE SEQUENCE [LARGE SCALE GENOMIC DNA]</scope>
    <source>
        <strain evidence="2">cv. Stackhouse</strain>
    </source>
</reference>
<dbReference type="AlphaFoldDB" id="R7Q6K7"/>
<gene>
    <name evidence="1" type="ORF">CHC_T00002687001</name>
</gene>
<evidence type="ECO:0000313" key="1">
    <source>
        <dbReference type="EMBL" id="CDF34177.1"/>
    </source>
</evidence>
<protein>
    <submittedName>
        <fullName evidence="1">Uncharacterized protein</fullName>
    </submittedName>
</protein>
<dbReference type="EMBL" id="HG001675">
    <property type="protein sequence ID" value="CDF34177.1"/>
    <property type="molecule type" value="Genomic_DNA"/>
</dbReference>
<dbReference type="GeneID" id="17321701"/>
<dbReference type="RefSeq" id="XP_005713996.1">
    <property type="nucleotide sequence ID" value="XM_005713939.1"/>
</dbReference>
<keyword evidence="2" id="KW-1185">Reference proteome</keyword>
<proteinExistence type="predicted"/>
<name>R7Q6K7_CHOCR</name>
<evidence type="ECO:0000313" key="2">
    <source>
        <dbReference type="Proteomes" id="UP000012073"/>
    </source>
</evidence>
<dbReference type="Proteomes" id="UP000012073">
    <property type="component" value="Unassembled WGS sequence"/>
</dbReference>